<evidence type="ECO:0000313" key="2">
    <source>
        <dbReference type="Proteomes" id="UP000076727"/>
    </source>
</evidence>
<dbReference type="AlphaFoldDB" id="A0A165MD82"/>
<protein>
    <submittedName>
        <fullName evidence="1">Uncharacterized protein</fullName>
    </submittedName>
</protein>
<dbReference type="STRING" id="1314783.A0A165MD82"/>
<dbReference type="EMBL" id="KV429104">
    <property type="protein sequence ID" value="KZT65529.1"/>
    <property type="molecule type" value="Genomic_DNA"/>
</dbReference>
<evidence type="ECO:0000313" key="1">
    <source>
        <dbReference type="EMBL" id="KZT65529.1"/>
    </source>
</evidence>
<organism evidence="1 2">
    <name type="scientific">Daedalea quercina L-15889</name>
    <dbReference type="NCBI Taxonomy" id="1314783"/>
    <lineage>
        <taxon>Eukaryota</taxon>
        <taxon>Fungi</taxon>
        <taxon>Dikarya</taxon>
        <taxon>Basidiomycota</taxon>
        <taxon>Agaricomycotina</taxon>
        <taxon>Agaricomycetes</taxon>
        <taxon>Polyporales</taxon>
        <taxon>Fomitopsis</taxon>
    </lineage>
</organism>
<dbReference type="Proteomes" id="UP000076727">
    <property type="component" value="Unassembled WGS sequence"/>
</dbReference>
<reference evidence="1 2" key="1">
    <citation type="journal article" date="2016" name="Mol. Biol. Evol.">
        <title>Comparative Genomics of Early-Diverging Mushroom-Forming Fungi Provides Insights into the Origins of Lignocellulose Decay Capabilities.</title>
        <authorList>
            <person name="Nagy L.G."/>
            <person name="Riley R."/>
            <person name="Tritt A."/>
            <person name="Adam C."/>
            <person name="Daum C."/>
            <person name="Floudas D."/>
            <person name="Sun H."/>
            <person name="Yadav J.S."/>
            <person name="Pangilinan J."/>
            <person name="Larsson K.H."/>
            <person name="Matsuura K."/>
            <person name="Barry K."/>
            <person name="Labutti K."/>
            <person name="Kuo R."/>
            <person name="Ohm R.A."/>
            <person name="Bhattacharya S.S."/>
            <person name="Shirouzu T."/>
            <person name="Yoshinaga Y."/>
            <person name="Martin F.M."/>
            <person name="Grigoriev I.V."/>
            <person name="Hibbett D.S."/>
        </authorList>
    </citation>
    <scope>NUCLEOTIDE SEQUENCE [LARGE SCALE GENOMIC DNA]</scope>
    <source>
        <strain evidence="1 2">L-15889</strain>
    </source>
</reference>
<dbReference type="OrthoDB" id="263893at2759"/>
<proteinExistence type="predicted"/>
<gene>
    <name evidence="1" type="ORF">DAEQUDRAFT_522115</name>
</gene>
<accession>A0A165MD82</accession>
<sequence length="77" mass="8548">MSANFKDTLLELVEGKIDFEGQKLVENITRFTLIAASVSGACIHCRCPLPIPARCIWCLWCRLCSSVLGRLATMAYV</sequence>
<keyword evidence="2" id="KW-1185">Reference proteome</keyword>
<name>A0A165MD82_9APHY</name>